<proteinExistence type="inferred from homology"/>
<dbReference type="Proteomes" id="UP000318297">
    <property type="component" value="Unassembled WGS sequence"/>
</dbReference>
<sequence length="305" mass="30991">MTMSASALLEPGFLTSGAVQTALVVGAIAAIVSGVVGVFTVIRGQSFAGHALSDIGTAGGSAAFLVGVPTLYGFIVFNVMAAGVMELIGIRKARGRDLATGIVLGACLGLAALFLYEDTIHSSTTGAAVNVLFGSIFTLPPGITTVMACLGMASLGLIVLLYRPLLLSSISHEVAAARGVPVRLVGTGYLLALALAVSMSAVTVGAILSTALLVAPAATALRLSKRTSSAVLVAAGTGVLACWLGTLIAYDTTDWFNGNGWPVSFCIVVVLFLGYLLAGAVATVREKHRTRGTFTDRTTTVGEVV</sequence>
<feature type="transmembrane region" description="Helical" evidence="7">
    <location>
        <begin position="21"/>
        <end position="42"/>
    </location>
</feature>
<organism evidence="8 9">
    <name type="scientific">Rudaeicoccus suwonensis</name>
    <dbReference type="NCBI Taxonomy" id="657409"/>
    <lineage>
        <taxon>Bacteria</taxon>
        <taxon>Bacillati</taxon>
        <taxon>Actinomycetota</taxon>
        <taxon>Actinomycetes</taxon>
        <taxon>Micrococcales</taxon>
        <taxon>Dermacoccaceae</taxon>
        <taxon>Rudaeicoccus</taxon>
    </lineage>
</organism>
<feature type="transmembrane region" description="Helical" evidence="7">
    <location>
        <begin position="202"/>
        <end position="223"/>
    </location>
</feature>
<comment type="subcellular location">
    <subcellularLocation>
        <location evidence="6">Cell membrane</location>
        <topology evidence="6">Multi-pass membrane protein</topology>
    </subcellularLocation>
    <subcellularLocation>
        <location evidence="1">Membrane</location>
        <topology evidence="1">Multi-pass membrane protein</topology>
    </subcellularLocation>
</comment>
<feature type="transmembrane region" description="Helical" evidence="7">
    <location>
        <begin position="62"/>
        <end position="85"/>
    </location>
</feature>
<dbReference type="AlphaFoldDB" id="A0A561E3Q1"/>
<keyword evidence="9" id="KW-1185">Reference proteome</keyword>
<evidence type="ECO:0000256" key="4">
    <source>
        <dbReference type="ARBA" id="ARBA00022989"/>
    </source>
</evidence>
<name>A0A561E3Q1_9MICO</name>
<dbReference type="SUPFAM" id="SSF81345">
    <property type="entry name" value="ABC transporter involved in vitamin B12 uptake, BtuC"/>
    <property type="match status" value="1"/>
</dbReference>
<evidence type="ECO:0000313" key="9">
    <source>
        <dbReference type="Proteomes" id="UP000318297"/>
    </source>
</evidence>
<comment type="similarity">
    <text evidence="2 6">Belongs to the ABC-3 integral membrane protein family.</text>
</comment>
<feature type="transmembrane region" description="Helical" evidence="7">
    <location>
        <begin position="136"/>
        <end position="162"/>
    </location>
</feature>
<dbReference type="EMBL" id="VIVQ01000002">
    <property type="protein sequence ID" value="TWE10236.1"/>
    <property type="molecule type" value="Genomic_DNA"/>
</dbReference>
<evidence type="ECO:0000256" key="1">
    <source>
        <dbReference type="ARBA" id="ARBA00004141"/>
    </source>
</evidence>
<dbReference type="GO" id="GO:0010043">
    <property type="term" value="P:response to zinc ion"/>
    <property type="evidence" value="ECO:0007669"/>
    <property type="project" value="TreeGrafter"/>
</dbReference>
<dbReference type="PANTHER" id="PTHR30477">
    <property type="entry name" value="ABC-TRANSPORTER METAL-BINDING PROTEIN"/>
    <property type="match status" value="1"/>
</dbReference>
<feature type="transmembrane region" description="Helical" evidence="7">
    <location>
        <begin position="230"/>
        <end position="250"/>
    </location>
</feature>
<dbReference type="RefSeq" id="WP_211841715.1">
    <property type="nucleotide sequence ID" value="NZ_VIVQ01000002.1"/>
</dbReference>
<accession>A0A561E3Q1</accession>
<keyword evidence="4 7" id="KW-1133">Transmembrane helix</keyword>
<dbReference type="InterPro" id="IPR001626">
    <property type="entry name" value="ABC_TroCD"/>
</dbReference>
<dbReference type="GO" id="GO:0043190">
    <property type="term" value="C:ATP-binding cassette (ABC) transporter complex"/>
    <property type="evidence" value="ECO:0007669"/>
    <property type="project" value="InterPro"/>
</dbReference>
<feature type="transmembrane region" description="Helical" evidence="7">
    <location>
        <begin position="97"/>
        <end position="116"/>
    </location>
</feature>
<gene>
    <name evidence="8" type="ORF">BKA23_2590</name>
</gene>
<evidence type="ECO:0000313" key="8">
    <source>
        <dbReference type="EMBL" id="TWE10236.1"/>
    </source>
</evidence>
<evidence type="ECO:0000256" key="3">
    <source>
        <dbReference type="ARBA" id="ARBA00022692"/>
    </source>
</evidence>
<keyword evidence="5 7" id="KW-0472">Membrane</keyword>
<keyword evidence="3 6" id="KW-0812">Transmembrane</keyword>
<comment type="caution">
    <text evidence="8">The sequence shown here is derived from an EMBL/GenBank/DDBJ whole genome shotgun (WGS) entry which is preliminary data.</text>
</comment>
<dbReference type="PANTHER" id="PTHR30477:SF13">
    <property type="entry name" value="IRON TRANSPORT SYSTEM MEMBRANE PROTEIN HI_0360-RELATED"/>
    <property type="match status" value="1"/>
</dbReference>
<evidence type="ECO:0000256" key="6">
    <source>
        <dbReference type="RuleBase" id="RU003943"/>
    </source>
</evidence>
<reference evidence="8 9" key="1">
    <citation type="submission" date="2019-06" db="EMBL/GenBank/DDBJ databases">
        <title>Sequencing the genomes of 1000 actinobacteria strains.</title>
        <authorList>
            <person name="Klenk H.-P."/>
        </authorList>
    </citation>
    <scope>NUCLEOTIDE SEQUENCE [LARGE SCALE GENOMIC DNA]</scope>
    <source>
        <strain evidence="8 9">DSM 19560</strain>
    </source>
</reference>
<protein>
    <submittedName>
        <fullName evidence="8">Zinc/manganese transport system permease protein</fullName>
    </submittedName>
</protein>
<dbReference type="InterPro" id="IPR037294">
    <property type="entry name" value="ABC_BtuC-like"/>
</dbReference>
<evidence type="ECO:0000256" key="5">
    <source>
        <dbReference type="ARBA" id="ARBA00023136"/>
    </source>
</evidence>
<evidence type="ECO:0000256" key="7">
    <source>
        <dbReference type="SAM" id="Phobius"/>
    </source>
</evidence>
<keyword evidence="6" id="KW-0813">Transport</keyword>
<evidence type="ECO:0000256" key="2">
    <source>
        <dbReference type="ARBA" id="ARBA00008034"/>
    </source>
</evidence>
<dbReference type="Pfam" id="PF00950">
    <property type="entry name" value="ABC-3"/>
    <property type="match status" value="1"/>
</dbReference>
<dbReference type="GO" id="GO:0055085">
    <property type="term" value="P:transmembrane transport"/>
    <property type="evidence" value="ECO:0007669"/>
    <property type="project" value="InterPro"/>
</dbReference>
<feature type="transmembrane region" description="Helical" evidence="7">
    <location>
        <begin position="262"/>
        <end position="284"/>
    </location>
</feature>
<dbReference type="Gene3D" id="1.10.3470.10">
    <property type="entry name" value="ABC transporter involved in vitamin B12 uptake, BtuC"/>
    <property type="match status" value="1"/>
</dbReference>